<feature type="signal peptide" evidence="7">
    <location>
        <begin position="1"/>
        <end position="24"/>
    </location>
</feature>
<keyword evidence="2" id="KW-0812">Transmembrane</keyword>
<dbReference type="PANTHER" id="PTHR24269">
    <property type="entry name" value="KREMEN PROTEIN"/>
    <property type="match status" value="1"/>
</dbReference>
<evidence type="ECO:0000313" key="9">
    <source>
        <dbReference type="EMBL" id="KIJ44809.1"/>
    </source>
</evidence>
<keyword evidence="4" id="KW-1133">Transmembrane helix</keyword>
<keyword evidence="3 7" id="KW-0732">Signal</keyword>
<dbReference type="OrthoDB" id="5985073at2759"/>
<evidence type="ECO:0000256" key="6">
    <source>
        <dbReference type="ARBA" id="ARBA00023180"/>
    </source>
</evidence>
<accession>A0A0C9VCV2</accession>
<evidence type="ECO:0000256" key="7">
    <source>
        <dbReference type="SAM" id="SignalP"/>
    </source>
</evidence>
<organism evidence="9 10">
    <name type="scientific">Sphaerobolus stellatus (strain SS14)</name>
    <dbReference type="NCBI Taxonomy" id="990650"/>
    <lineage>
        <taxon>Eukaryota</taxon>
        <taxon>Fungi</taxon>
        <taxon>Dikarya</taxon>
        <taxon>Basidiomycota</taxon>
        <taxon>Agaricomycotina</taxon>
        <taxon>Agaricomycetes</taxon>
        <taxon>Phallomycetidae</taxon>
        <taxon>Geastrales</taxon>
        <taxon>Sphaerobolaceae</taxon>
        <taxon>Sphaerobolus</taxon>
    </lineage>
</organism>
<evidence type="ECO:0000256" key="2">
    <source>
        <dbReference type="ARBA" id="ARBA00022692"/>
    </source>
</evidence>
<dbReference type="AlphaFoldDB" id="A0A0C9VCV2"/>
<name>A0A0C9VCV2_SPHS4</name>
<keyword evidence="5" id="KW-0472">Membrane</keyword>
<dbReference type="PROSITE" id="PS51212">
    <property type="entry name" value="WSC"/>
    <property type="match status" value="1"/>
</dbReference>
<dbReference type="HOGENOM" id="CLU_063916_2_2_1"/>
<evidence type="ECO:0000256" key="3">
    <source>
        <dbReference type="ARBA" id="ARBA00022729"/>
    </source>
</evidence>
<reference evidence="9 10" key="1">
    <citation type="submission" date="2014-06" db="EMBL/GenBank/DDBJ databases">
        <title>Evolutionary Origins and Diversification of the Mycorrhizal Mutualists.</title>
        <authorList>
            <consortium name="DOE Joint Genome Institute"/>
            <consortium name="Mycorrhizal Genomics Consortium"/>
            <person name="Kohler A."/>
            <person name="Kuo A."/>
            <person name="Nagy L.G."/>
            <person name="Floudas D."/>
            <person name="Copeland A."/>
            <person name="Barry K.W."/>
            <person name="Cichocki N."/>
            <person name="Veneault-Fourrey C."/>
            <person name="LaButti K."/>
            <person name="Lindquist E.A."/>
            <person name="Lipzen A."/>
            <person name="Lundell T."/>
            <person name="Morin E."/>
            <person name="Murat C."/>
            <person name="Riley R."/>
            <person name="Ohm R."/>
            <person name="Sun H."/>
            <person name="Tunlid A."/>
            <person name="Henrissat B."/>
            <person name="Grigoriev I.V."/>
            <person name="Hibbett D.S."/>
            <person name="Martin F."/>
        </authorList>
    </citation>
    <scope>NUCLEOTIDE SEQUENCE [LARGE SCALE GENOMIC DNA]</scope>
    <source>
        <strain evidence="9 10">SS14</strain>
    </source>
</reference>
<gene>
    <name evidence="9" type="ORF">M422DRAFT_47177</name>
</gene>
<dbReference type="EMBL" id="KN837115">
    <property type="protein sequence ID" value="KIJ44809.1"/>
    <property type="molecule type" value="Genomic_DNA"/>
</dbReference>
<sequence length="249" mass="26099">MIKAAMKLLPSLLFILSLALGLSAAKLPSGWTALGCFSLRKYISDNPGLRSIDLASYFDPIFSTQDSCIAFCDERNYPLAGAEFGRECYCGNQLMNNSTQTPLTDCNIPCPANSTTSCGGSSRLSLFSKNHGPTLVTQLPMTAGVWNYVGSFNNTTPNSQPLVVEAIIAGTTSTSGSVENCLSWCFNNFACPFCSVSDAGVCECGTALSPGRVPGSVGQAVCPRNTSEICGDTSLLLTVPASGKSISLP</sequence>
<evidence type="ECO:0000256" key="5">
    <source>
        <dbReference type="ARBA" id="ARBA00023136"/>
    </source>
</evidence>
<evidence type="ECO:0000259" key="8">
    <source>
        <dbReference type="PROSITE" id="PS51212"/>
    </source>
</evidence>
<dbReference type="InterPro" id="IPR002889">
    <property type="entry name" value="WSC_carb-bd"/>
</dbReference>
<dbReference type="GO" id="GO:0005886">
    <property type="term" value="C:plasma membrane"/>
    <property type="evidence" value="ECO:0007669"/>
    <property type="project" value="TreeGrafter"/>
</dbReference>
<evidence type="ECO:0000256" key="4">
    <source>
        <dbReference type="ARBA" id="ARBA00022989"/>
    </source>
</evidence>
<proteinExistence type="predicted"/>
<evidence type="ECO:0000256" key="1">
    <source>
        <dbReference type="ARBA" id="ARBA00004167"/>
    </source>
</evidence>
<comment type="subcellular location">
    <subcellularLocation>
        <location evidence="1">Membrane</location>
        <topology evidence="1">Single-pass membrane protein</topology>
    </subcellularLocation>
</comment>
<feature type="domain" description="WSC" evidence="8">
    <location>
        <begin position="30"/>
        <end position="130"/>
    </location>
</feature>
<keyword evidence="10" id="KW-1185">Reference proteome</keyword>
<dbReference type="SMART" id="SM00321">
    <property type="entry name" value="WSC"/>
    <property type="match status" value="1"/>
</dbReference>
<protein>
    <recommendedName>
        <fullName evidence="8">WSC domain-containing protein</fullName>
    </recommendedName>
</protein>
<dbReference type="Pfam" id="PF01822">
    <property type="entry name" value="WSC"/>
    <property type="match status" value="1"/>
</dbReference>
<dbReference type="PANTHER" id="PTHR24269:SF16">
    <property type="entry name" value="PROTEIN SLG1"/>
    <property type="match status" value="1"/>
</dbReference>
<feature type="chain" id="PRO_5002214967" description="WSC domain-containing protein" evidence="7">
    <location>
        <begin position="25"/>
        <end position="249"/>
    </location>
</feature>
<dbReference type="InterPro" id="IPR051836">
    <property type="entry name" value="Kremen_rcpt"/>
</dbReference>
<evidence type="ECO:0000313" key="10">
    <source>
        <dbReference type="Proteomes" id="UP000054279"/>
    </source>
</evidence>
<keyword evidence="6" id="KW-0325">Glycoprotein</keyword>
<dbReference type="Proteomes" id="UP000054279">
    <property type="component" value="Unassembled WGS sequence"/>
</dbReference>